<keyword evidence="1" id="KW-0732">Signal</keyword>
<dbReference type="AlphaFoldDB" id="A0A1F6GZ61"/>
<evidence type="ECO:0000313" key="2">
    <source>
        <dbReference type="EMBL" id="OGH03453.1"/>
    </source>
</evidence>
<proteinExistence type="predicted"/>
<feature type="signal peptide" evidence="1">
    <location>
        <begin position="1"/>
        <end position="19"/>
    </location>
</feature>
<dbReference type="EMBL" id="MFNF01000016">
    <property type="protein sequence ID" value="OGH03453.1"/>
    <property type="molecule type" value="Genomic_DNA"/>
</dbReference>
<comment type="caution">
    <text evidence="2">The sequence shown here is derived from an EMBL/GenBank/DDBJ whole genome shotgun (WGS) entry which is preliminary data.</text>
</comment>
<feature type="chain" id="PRO_5009524854" description="Outer membrane protein beta-barrel domain-containing protein" evidence="1">
    <location>
        <begin position="20"/>
        <end position="217"/>
    </location>
</feature>
<gene>
    <name evidence="2" type="ORF">A2557_01725</name>
</gene>
<reference evidence="2 3" key="1">
    <citation type="journal article" date="2016" name="Nat. Commun.">
        <title>Thousands of microbial genomes shed light on interconnected biogeochemical processes in an aquifer system.</title>
        <authorList>
            <person name="Anantharaman K."/>
            <person name="Brown C.T."/>
            <person name="Hug L.A."/>
            <person name="Sharon I."/>
            <person name="Castelle C.J."/>
            <person name="Probst A.J."/>
            <person name="Thomas B.C."/>
            <person name="Singh A."/>
            <person name="Wilkins M.J."/>
            <person name="Karaoz U."/>
            <person name="Brodie E.L."/>
            <person name="Williams K.H."/>
            <person name="Hubbard S.S."/>
            <person name="Banfield J.F."/>
        </authorList>
    </citation>
    <scope>NUCLEOTIDE SEQUENCE [LARGE SCALE GENOMIC DNA]</scope>
</reference>
<organism evidence="2 3">
    <name type="scientific">Candidatus Lambdaproteobacteria bacterium RIFOXYD2_FULL_56_26</name>
    <dbReference type="NCBI Taxonomy" id="1817773"/>
    <lineage>
        <taxon>Bacteria</taxon>
        <taxon>Pseudomonadati</taxon>
        <taxon>Pseudomonadota</taxon>
        <taxon>Candidatus Lambdaproteobacteria</taxon>
    </lineage>
</organism>
<dbReference type="Proteomes" id="UP000177583">
    <property type="component" value="Unassembled WGS sequence"/>
</dbReference>
<evidence type="ECO:0000256" key="1">
    <source>
        <dbReference type="SAM" id="SignalP"/>
    </source>
</evidence>
<protein>
    <recommendedName>
        <fullName evidence="4">Outer membrane protein beta-barrel domain-containing protein</fullName>
    </recommendedName>
</protein>
<accession>A0A1F6GZ61</accession>
<evidence type="ECO:0000313" key="3">
    <source>
        <dbReference type="Proteomes" id="UP000177583"/>
    </source>
</evidence>
<name>A0A1F6GZ61_9PROT</name>
<evidence type="ECO:0008006" key="4">
    <source>
        <dbReference type="Google" id="ProtNLM"/>
    </source>
</evidence>
<sequence length="217" mass="24150">MKALTLLLLSLALAVSVRAELLRPSQRPTEEGILLAERVWACQIGYGLENDQLQPQQQLVLDPNTPNPYSPGQNPGRPGYLGLGCLMEGAYFDYSFVDKTLGLAPGFEAFGKPWNSLSYRLDLLSVGGSLRLLAHWTYLDLGLTEYNLSYRLGYFPTDPTQNVSSEILKQTGQLVHLRLRQSLGAHLFASYENYHNPDANGFVRSISKGGINLMIRF</sequence>